<dbReference type="GO" id="GO:0003677">
    <property type="term" value="F:DNA binding"/>
    <property type="evidence" value="ECO:0007669"/>
    <property type="project" value="TreeGrafter"/>
</dbReference>
<evidence type="ECO:0008006" key="4">
    <source>
        <dbReference type="Google" id="ProtNLM"/>
    </source>
</evidence>
<feature type="region of interest" description="Disordered" evidence="1">
    <location>
        <begin position="252"/>
        <end position="328"/>
    </location>
</feature>
<dbReference type="OrthoDB" id="278396at2759"/>
<dbReference type="RefSeq" id="XP_028883919.1">
    <property type="nucleotide sequence ID" value="XM_029024612.1"/>
</dbReference>
<keyword evidence="3" id="KW-1185">Reference proteome</keyword>
<accession>A0A1X0NZD6</accession>
<dbReference type="EMBL" id="NBCO01000010">
    <property type="protein sequence ID" value="ORC89853.1"/>
    <property type="molecule type" value="Genomic_DNA"/>
</dbReference>
<protein>
    <recommendedName>
        <fullName evidence="4">Timeless N-terminal domain-containing protein</fullName>
    </recommendedName>
</protein>
<dbReference type="InterPro" id="IPR044998">
    <property type="entry name" value="Timeless"/>
</dbReference>
<dbReference type="PANTHER" id="PTHR22940">
    <property type="entry name" value="TIMEOUT/TIMELESS-2"/>
    <property type="match status" value="1"/>
</dbReference>
<feature type="region of interest" description="Disordered" evidence="1">
    <location>
        <begin position="999"/>
        <end position="1028"/>
    </location>
</feature>
<dbReference type="PANTHER" id="PTHR22940:SF4">
    <property type="entry name" value="PROTEIN TIMELESS HOMOLOG"/>
    <property type="match status" value="1"/>
</dbReference>
<dbReference type="GeneID" id="39984392"/>
<dbReference type="VEuPathDB" id="TriTrypDB:TM35_000101210"/>
<feature type="compositionally biased region" description="Basic and acidic residues" evidence="1">
    <location>
        <begin position="271"/>
        <end position="282"/>
    </location>
</feature>
<organism evidence="2 3">
    <name type="scientific">Trypanosoma theileri</name>
    <dbReference type="NCBI Taxonomy" id="67003"/>
    <lineage>
        <taxon>Eukaryota</taxon>
        <taxon>Discoba</taxon>
        <taxon>Euglenozoa</taxon>
        <taxon>Kinetoplastea</taxon>
        <taxon>Metakinetoplastina</taxon>
        <taxon>Trypanosomatida</taxon>
        <taxon>Trypanosomatidae</taxon>
        <taxon>Trypanosoma</taxon>
    </lineage>
</organism>
<sequence length="1058" mass="119755">MSSEAVKKQILTAISALNIPLIKRPDELKVEEACAAAKLLRNRVLREHVRVEEHIEILRQKQFYDDSDGESDNDGNSVFLGTESSDIRKLSRQDFLFISEMMVMENVVVPLLLAHGMNFSSSLLPQLLKLLTAMLLPVPMHSLEMPRQFDYIRRLVERCGTDEFFTLLIQCVAPVAEKRSKGILQKEDVVLLEVVLKIISHFFNAPKESIAPGIGAFARNHGIEFFLVVLNQNFARAEAMKKEEEIAALKDMELSSSEEEDNNDNIILVDNHMEEKEEEKKGIVVLEDGENGTEDGEEEEAEEDEEDESGHDEEEEEEEEGVGNNKDYAVDEISIDQYNARMLDLLESTEQLWKWNMLIVSSMAVVLRCANPVELAQLGFLSKFQQQSSHQLMGLFESGKRFRECKKESDRWRQVARSRNGAITSNGLLVRGTSSSRVQGEGGAIGSASVLLGLRSKDPLEKVRDIDLRKKGRFVKGMSDDSIAISNLPLPTKVQLSQQCLSFVCYGFEPLNMMLWNKIAKTIAGFESIVKERSELLSGFKSSGEEPELPSQIDKSVYDSAQGVLDYVDICASLLRYTREVVRLNKDENNDITLATFHQQWQCISSVITIEHIQYGFELLRVFLSSPDFKKRFDVTSVVIYLSELLMTLNHLIDGDIVKDPNVIVAANALSSSILYNEENVTLVFDLISRYTAKVLPPGKARVFVLLVYSVFQLMEKCSFKGKVLFPKREKRQNATITEEAEDISNVNFLESDKVENIDPLNLSHETINEVTKDEVDINENDNVLTSSNSVYLKDVPLEPLETTSGNKDREVSIENASLTSSGPAILSTLSSEREVSMGNYFKRLATVKNTKLILSSLRHWRVNDNDVNTALAYLIRSLVIEGSENIFFNAHFLMVMRDILVNGKDSHNSLYNVCDQVVFSFFNPSFAKFLDERKKSQFGSSLNVLEGAQSFLGFEVSLRCARSLFCFNSTDYSIMEEKGLPHLTDCIAIPLKDEKNYADRNEDDDTFPDAEESPIKKRRRKKKVSLTDEKIQEEKIIDEETIEEVIMELQDDEIVVE</sequence>
<dbReference type="Proteomes" id="UP000192257">
    <property type="component" value="Unassembled WGS sequence"/>
</dbReference>
<evidence type="ECO:0000313" key="3">
    <source>
        <dbReference type="Proteomes" id="UP000192257"/>
    </source>
</evidence>
<dbReference type="GO" id="GO:0043111">
    <property type="term" value="P:replication fork arrest"/>
    <property type="evidence" value="ECO:0007669"/>
    <property type="project" value="TreeGrafter"/>
</dbReference>
<dbReference type="AlphaFoldDB" id="A0A1X0NZD6"/>
<feature type="compositionally biased region" description="Acidic residues" evidence="1">
    <location>
        <begin position="287"/>
        <end position="321"/>
    </location>
</feature>
<reference evidence="2 3" key="1">
    <citation type="submission" date="2017-03" db="EMBL/GenBank/DDBJ databases">
        <title>An alternative strategy for trypanosome survival in the mammalian bloodstream revealed through genome and transcriptome analysis of the ubiquitous bovine parasite Trypanosoma (Megatrypanum) theileri.</title>
        <authorList>
            <person name="Kelly S."/>
            <person name="Ivens A."/>
            <person name="Mott A."/>
            <person name="O'Neill E."/>
            <person name="Emms D."/>
            <person name="Macleod O."/>
            <person name="Voorheis P."/>
            <person name="Matthews J."/>
            <person name="Matthews K."/>
            <person name="Carrington M."/>
        </authorList>
    </citation>
    <scope>NUCLEOTIDE SEQUENCE [LARGE SCALE GENOMIC DNA]</scope>
    <source>
        <strain evidence="2">Edinburgh</strain>
    </source>
</reference>
<dbReference type="GO" id="GO:0000076">
    <property type="term" value="P:DNA replication checkpoint signaling"/>
    <property type="evidence" value="ECO:0007669"/>
    <property type="project" value="TreeGrafter"/>
</dbReference>
<name>A0A1X0NZD6_9TRYP</name>
<dbReference type="GO" id="GO:0006281">
    <property type="term" value="P:DNA repair"/>
    <property type="evidence" value="ECO:0007669"/>
    <property type="project" value="TreeGrafter"/>
</dbReference>
<comment type="caution">
    <text evidence="2">The sequence shown here is derived from an EMBL/GenBank/DDBJ whole genome shotgun (WGS) entry which is preliminary data.</text>
</comment>
<gene>
    <name evidence="2" type="ORF">TM35_000101210</name>
</gene>
<evidence type="ECO:0000313" key="2">
    <source>
        <dbReference type="EMBL" id="ORC89853.1"/>
    </source>
</evidence>
<dbReference type="GO" id="GO:0031298">
    <property type="term" value="C:replication fork protection complex"/>
    <property type="evidence" value="ECO:0007669"/>
    <property type="project" value="TreeGrafter"/>
</dbReference>
<evidence type="ECO:0000256" key="1">
    <source>
        <dbReference type="SAM" id="MobiDB-lite"/>
    </source>
</evidence>
<proteinExistence type="predicted"/>
<feature type="compositionally biased region" description="Acidic residues" evidence="1">
    <location>
        <begin position="1002"/>
        <end position="1013"/>
    </location>
</feature>